<keyword evidence="3" id="KW-0067">ATP-binding</keyword>
<dbReference type="InterPro" id="IPR014001">
    <property type="entry name" value="Helicase_ATP-bd"/>
</dbReference>
<keyword evidence="1" id="KW-0963">Cytoplasm</keyword>
<dbReference type="KEGG" id="tad:TRIADDRAFT_62734"/>
<protein>
    <recommendedName>
        <fullName evidence="4">Helicase ATP-binding domain-containing protein</fullName>
    </recommendedName>
</protein>
<name>B3SEP9_TRIAD</name>
<dbReference type="GO" id="GO:0016887">
    <property type="term" value="F:ATP hydrolysis activity"/>
    <property type="evidence" value="ECO:0007669"/>
    <property type="project" value="InterPro"/>
</dbReference>
<dbReference type="HOGENOM" id="CLU_009621_2_2_1"/>
<feature type="domain" description="Helicase ATP-binding" evidence="4">
    <location>
        <begin position="1"/>
        <end position="131"/>
    </location>
</feature>
<organism evidence="5 6">
    <name type="scientific">Trichoplax adhaerens</name>
    <name type="common">Trichoplax reptans</name>
    <dbReference type="NCBI Taxonomy" id="10228"/>
    <lineage>
        <taxon>Eukaryota</taxon>
        <taxon>Metazoa</taxon>
        <taxon>Placozoa</taxon>
        <taxon>Uniplacotomia</taxon>
        <taxon>Trichoplacea</taxon>
        <taxon>Trichoplacidae</taxon>
        <taxon>Trichoplax</taxon>
    </lineage>
</organism>
<accession>B3SEP9</accession>
<dbReference type="GO" id="GO:0003677">
    <property type="term" value="F:DNA binding"/>
    <property type="evidence" value="ECO:0007669"/>
    <property type="project" value="InterPro"/>
</dbReference>
<sequence length="300" mass="35090">MANIIEKCQRPALIMAHNKTLAAQLYNEMKNFFPNNAVEYFVSYYDYYQPEAYIPQSDSYIEKDAQINEQIDLLRHSATRALLERKDVIVVASVSCIYGLGAPELYLQMSFKLEKGKTYSRREVMQKLIELQYQRMDLDFSRGGFRVRGENIDVFPSHYQDRAWRISFWDDEVEKIYEFDYLTGEKTKNLNEIIIFANSHYVTPRPTLEQAVNLIQDELSERVEKFKLGNMVVESQRIAQRTNFDIEMIMETSSCKGIENYSRYLSGRKEGEPPPTLFEYLPKDALLFVDESHVTVPQIG</sequence>
<dbReference type="InterPro" id="IPR004807">
    <property type="entry name" value="UvrB"/>
</dbReference>
<dbReference type="STRING" id="10228.B3SEP9"/>
<dbReference type="GO" id="GO:0009380">
    <property type="term" value="C:excinuclease repair complex"/>
    <property type="evidence" value="ECO:0007669"/>
    <property type="project" value="InterPro"/>
</dbReference>
<dbReference type="GO" id="GO:0005524">
    <property type="term" value="F:ATP binding"/>
    <property type="evidence" value="ECO:0007669"/>
    <property type="project" value="UniProtKB-KW"/>
</dbReference>
<dbReference type="PANTHER" id="PTHR24029:SF0">
    <property type="entry name" value="UVRABC SYSTEM PROTEIN B"/>
    <property type="match status" value="1"/>
</dbReference>
<dbReference type="PhylomeDB" id="B3SEP9"/>
<reference evidence="5 6" key="1">
    <citation type="journal article" date="2008" name="Nature">
        <title>The Trichoplax genome and the nature of placozoans.</title>
        <authorList>
            <person name="Srivastava M."/>
            <person name="Begovic E."/>
            <person name="Chapman J."/>
            <person name="Putnam N.H."/>
            <person name="Hellsten U."/>
            <person name="Kawashima T."/>
            <person name="Kuo A."/>
            <person name="Mitros T."/>
            <person name="Salamov A."/>
            <person name="Carpenter M.L."/>
            <person name="Signorovitch A.Y."/>
            <person name="Moreno M.A."/>
            <person name="Kamm K."/>
            <person name="Grimwood J."/>
            <person name="Schmutz J."/>
            <person name="Shapiro H."/>
            <person name="Grigoriev I.V."/>
            <person name="Buss L.W."/>
            <person name="Schierwater B."/>
            <person name="Dellaporta S.L."/>
            <person name="Rokhsar D.S."/>
        </authorList>
    </citation>
    <scope>NUCLEOTIDE SEQUENCE [LARGE SCALE GENOMIC DNA]</scope>
    <source>
        <strain evidence="5 6">Grell-BS-1999</strain>
    </source>
</reference>
<dbReference type="PROSITE" id="PS51192">
    <property type="entry name" value="HELICASE_ATP_BIND_1"/>
    <property type="match status" value="1"/>
</dbReference>
<keyword evidence="6" id="KW-1185">Reference proteome</keyword>
<dbReference type="GO" id="GO:0006289">
    <property type="term" value="P:nucleotide-excision repair"/>
    <property type="evidence" value="ECO:0007669"/>
    <property type="project" value="InterPro"/>
</dbReference>
<evidence type="ECO:0000313" key="5">
    <source>
        <dbReference type="EMBL" id="EDV18796.1"/>
    </source>
</evidence>
<evidence type="ECO:0000259" key="4">
    <source>
        <dbReference type="PROSITE" id="PS51192"/>
    </source>
</evidence>
<dbReference type="PANTHER" id="PTHR24029">
    <property type="entry name" value="UVRABC SYSTEM PROTEIN B"/>
    <property type="match status" value="1"/>
</dbReference>
<gene>
    <name evidence="5" type="ORF">TRIADDRAFT_62734</name>
</gene>
<dbReference type="Gene3D" id="6.10.140.240">
    <property type="match status" value="1"/>
</dbReference>
<dbReference type="Gene3D" id="3.40.50.300">
    <property type="entry name" value="P-loop containing nucleotide triphosphate hydrolases"/>
    <property type="match status" value="1"/>
</dbReference>
<dbReference type="Proteomes" id="UP000009022">
    <property type="component" value="Unassembled WGS sequence"/>
</dbReference>
<dbReference type="OrthoDB" id="16911at2759"/>
<evidence type="ECO:0000256" key="2">
    <source>
        <dbReference type="ARBA" id="ARBA00022741"/>
    </source>
</evidence>
<dbReference type="Pfam" id="PF17757">
    <property type="entry name" value="UvrB_inter"/>
    <property type="match status" value="1"/>
</dbReference>
<evidence type="ECO:0000313" key="6">
    <source>
        <dbReference type="Proteomes" id="UP000009022"/>
    </source>
</evidence>
<evidence type="ECO:0000256" key="3">
    <source>
        <dbReference type="ARBA" id="ARBA00022840"/>
    </source>
</evidence>
<keyword evidence="2" id="KW-0547">Nucleotide-binding</keyword>
<evidence type="ECO:0000256" key="1">
    <source>
        <dbReference type="ARBA" id="ARBA00022490"/>
    </source>
</evidence>
<dbReference type="eggNOG" id="ENOG502QQZA">
    <property type="taxonomic scope" value="Eukaryota"/>
</dbReference>
<dbReference type="EMBL" id="DS985582">
    <property type="protein sequence ID" value="EDV18796.1"/>
    <property type="molecule type" value="Genomic_DNA"/>
</dbReference>
<proteinExistence type="predicted"/>
<dbReference type="InterPro" id="IPR041471">
    <property type="entry name" value="UvrB_inter"/>
</dbReference>
<feature type="non-terminal residue" evidence="5">
    <location>
        <position position="300"/>
    </location>
</feature>
<dbReference type="InterPro" id="IPR027417">
    <property type="entry name" value="P-loop_NTPase"/>
</dbReference>
<dbReference type="AlphaFoldDB" id="B3SEP9"/>
<dbReference type="SUPFAM" id="SSF52540">
    <property type="entry name" value="P-loop containing nucleoside triphosphate hydrolases"/>
    <property type="match status" value="1"/>
</dbReference>
<dbReference type="InParanoid" id="B3SEP9"/>